<name>B2W0J5_PYRTR</name>
<dbReference type="Proteomes" id="UP000001471">
    <property type="component" value="Unassembled WGS sequence"/>
</dbReference>
<reference evidence="2" key="1">
    <citation type="journal article" date="2013" name="G3 (Bethesda)">
        <title>Comparative genomics of a plant-pathogenic fungus, Pyrenophora tritici-repentis, reveals transduplication and the impact of repeat elements on pathogenicity and population divergence.</title>
        <authorList>
            <person name="Manning V.A."/>
            <person name="Pandelova I."/>
            <person name="Dhillon B."/>
            <person name="Wilhelm L.J."/>
            <person name="Goodwin S.B."/>
            <person name="Berlin A.M."/>
            <person name="Figueroa M."/>
            <person name="Freitag M."/>
            <person name="Hane J.K."/>
            <person name="Henrissat B."/>
            <person name="Holman W.H."/>
            <person name="Kodira C.D."/>
            <person name="Martin J."/>
            <person name="Oliver R.P."/>
            <person name="Robbertse B."/>
            <person name="Schackwitz W."/>
            <person name="Schwartz D.C."/>
            <person name="Spatafora J.W."/>
            <person name="Turgeon B.G."/>
            <person name="Yandava C."/>
            <person name="Young S."/>
            <person name="Zhou S."/>
            <person name="Zeng Q."/>
            <person name="Grigoriev I.V."/>
            <person name="Ma L.-J."/>
            <person name="Ciuffetti L.M."/>
        </authorList>
    </citation>
    <scope>NUCLEOTIDE SEQUENCE [LARGE SCALE GENOMIC DNA]</scope>
    <source>
        <strain evidence="2">Pt-1C-BFP</strain>
    </source>
</reference>
<protein>
    <submittedName>
        <fullName evidence="1">Uncharacterized protein</fullName>
    </submittedName>
</protein>
<dbReference type="GeneID" id="6342216"/>
<dbReference type="EMBL" id="DS231617">
    <property type="protein sequence ID" value="EDU46818.1"/>
    <property type="molecule type" value="Genomic_DNA"/>
</dbReference>
<sequence>MSSVEAAPKIAKGNWMELDCYVAGVKVSGNYTTAGPPQFDENGNIKFTYDWQLTWQTCKNTYSSTASYDNAKGRIGQID</sequence>
<proteinExistence type="predicted"/>
<accession>B2W0J5</accession>
<dbReference type="AlphaFoldDB" id="B2W0J5"/>
<dbReference type="KEGG" id="ptrr:6342216"/>
<dbReference type="RefSeq" id="XP_001934313.2">
    <property type="nucleotide sequence ID" value="XM_001934278.2"/>
</dbReference>
<dbReference type="OrthoDB" id="3685328at2759"/>
<dbReference type="HOGENOM" id="CLU_2607176_0_0_1"/>
<organism evidence="1 2">
    <name type="scientific">Pyrenophora tritici-repentis (strain Pt-1C-BFP)</name>
    <name type="common">Wheat tan spot fungus</name>
    <name type="synonym">Drechslera tritici-repentis</name>
    <dbReference type="NCBI Taxonomy" id="426418"/>
    <lineage>
        <taxon>Eukaryota</taxon>
        <taxon>Fungi</taxon>
        <taxon>Dikarya</taxon>
        <taxon>Ascomycota</taxon>
        <taxon>Pezizomycotina</taxon>
        <taxon>Dothideomycetes</taxon>
        <taxon>Pleosporomycetidae</taxon>
        <taxon>Pleosporales</taxon>
        <taxon>Pleosporineae</taxon>
        <taxon>Pleosporaceae</taxon>
        <taxon>Pyrenophora</taxon>
    </lineage>
</organism>
<gene>
    <name evidence="1" type="ORF">PTRG_03980</name>
</gene>
<evidence type="ECO:0000313" key="1">
    <source>
        <dbReference type="EMBL" id="EDU46818.1"/>
    </source>
</evidence>
<dbReference type="InParanoid" id="B2W0J5"/>
<evidence type="ECO:0000313" key="2">
    <source>
        <dbReference type="Proteomes" id="UP000001471"/>
    </source>
</evidence>